<dbReference type="AlphaFoldDB" id="A0A127QP25"/>
<organism evidence="1 2">
    <name type="scientific">Collimonas arenae</name>
    <dbReference type="NCBI Taxonomy" id="279058"/>
    <lineage>
        <taxon>Bacteria</taxon>
        <taxon>Pseudomonadati</taxon>
        <taxon>Pseudomonadota</taxon>
        <taxon>Betaproteobacteria</taxon>
        <taxon>Burkholderiales</taxon>
        <taxon>Oxalobacteraceae</taxon>
        <taxon>Collimonas</taxon>
    </lineage>
</organism>
<accession>A0A127QP25</accession>
<proteinExistence type="predicted"/>
<reference evidence="1 2" key="1">
    <citation type="submission" date="2015-11" db="EMBL/GenBank/DDBJ databases">
        <title>Exploring the genomic traits of fungus-feeding bacterial genus Collimonas.</title>
        <authorList>
            <person name="Song C."/>
            <person name="Schmidt R."/>
            <person name="de Jager V."/>
            <person name="Krzyzanowska D."/>
            <person name="Jongedijk E."/>
            <person name="Cankar K."/>
            <person name="Beekwilder J."/>
            <person name="van Veen A."/>
            <person name="de Boer W."/>
            <person name="van Veen J.A."/>
            <person name="Garbeva P."/>
        </authorList>
    </citation>
    <scope>NUCLEOTIDE SEQUENCE [LARGE SCALE GENOMIC DNA]</scope>
    <source>
        <strain evidence="1 2">Ter282</strain>
    </source>
</reference>
<sequence length="39" mass="4752">MICSWIGFHYIFFQLKEKYDFIEILFPNSKIIRVADEPV</sequence>
<name>A0A127QP25_9BURK</name>
<dbReference type="Proteomes" id="UP000071778">
    <property type="component" value="Chromosome"/>
</dbReference>
<dbReference type="PATRIC" id="fig|279058.17.peg.4531"/>
<protein>
    <submittedName>
        <fullName evidence="1">Uncharacterized protein</fullName>
    </submittedName>
</protein>
<evidence type="ECO:0000313" key="1">
    <source>
        <dbReference type="EMBL" id="AMP11860.1"/>
    </source>
</evidence>
<dbReference type="EMBL" id="CP013235">
    <property type="protein sequence ID" value="AMP11860.1"/>
    <property type="molecule type" value="Genomic_DNA"/>
</dbReference>
<keyword evidence="2" id="KW-1185">Reference proteome</keyword>
<evidence type="ECO:0000313" key="2">
    <source>
        <dbReference type="Proteomes" id="UP000071778"/>
    </source>
</evidence>
<gene>
    <name evidence="1" type="ORF">CAter282_4200</name>
</gene>